<protein>
    <submittedName>
        <fullName evidence="2">Uncharacterized protein</fullName>
    </submittedName>
</protein>
<dbReference type="AlphaFoldDB" id="A0A7Y9F236"/>
<dbReference type="Proteomes" id="UP000516957">
    <property type="component" value="Unassembled WGS sequence"/>
</dbReference>
<evidence type="ECO:0000313" key="3">
    <source>
        <dbReference type="Proteomes" id="UP000516957"/>
    </source>
</evidence>
<organism evidence="2 3">
    <name type="scientific">Nocardioides marinisabuli</name>
    <dbReference type="NCBI Taxonomy" id="419476"/>
    <lineage>
        <taxon>Bacteria</taxon>
        <taxon>Bacillati</taxon>
        <taxon>Actinomycetota</taxon>
        <taxon>Actinomycetes</taxon>
        <taxon>Propionibacteriales</taxon>
        <taxon>Nocardioidaceae</taxon>
        <taxon>Nocardioides</taxon>
    </lineage>
</organism>
<sequence length="80" mass="9385">MSLARHLVLPVLGLADAARRWPVASQERAQHNAMVASTDAARRRVERHEVETYLERLELARHHRQQQHHDPHHPPRAQHF</sequence>
<name>A0A7Y9F236_9ACTN</name>
<dbReference type="RefSeq" id="WP_179615876.1">
    <property type="nucleotide sequence ID" value="NZ_CP059163.1"/>
</dbReference>
<reference evidence="2 3" key="1">
    <citation type="submission" date="2020-07" db="EMBL/GenBank/DDBJ databases">
        <title>Sequencing the genomes of 1000 actinobacteria strains.</title>
        <authorList>
            <person name="Klenk H.-P."/>
        </authorList>
    </citation>
    <scope>NUCLEOTIDE SEQUENCE [LARGE SCALE GENOMIC DNA]</scope>
    <source>
        <strain evidence="2 3">DSM 18965</strain>
    </source>
</reference>
<dbReference type="EMBL" id="JACCBE010000001">
    <property type="protein sequence ID" value="NYD58227.1"/>
    <property type="molecule type" value="Genomic_DNA"/>
</dbReference>
<evidence type="ECO:0000256" key="1">
    <source>
        <dbReference type="SAM" id="MobiDB-lite"/>
    </source>
</evidence>
<evidence type="ECO:0000313" key="2">
    <source>
        <dbReference type="EMBL" id="NYD58227.1"/>
    </source>
</evidence>
<gene>
    <name evidence="2" type="ORF">BKA08_002465</name>
</gene>
<accession>A0A7Y9F236</accession>
<keyword evidence="3" id="KW-1185">Reference proteome</keyword>
<comment type="caution">
    <text evidence="2">The sequence shown here is derived from an EMBL/GenBank/DDBJ whole genome shotgun (WGS) entry which is preliminary data.</text>
</comment>
<feature type="region of interest" description="Disordered" evidence="1">
    <location>
        <begin position="60"/>
        <end position="80"/>
    </location>
</feature>
<proteinExistence type="predicted"/>